<gene>
    <name evidence="1" type="ORF">Tci_857416</name>
</gene>
<comment type="caution">
    <text evidence="1">The sequence shown here is derived from an EMBL/GenBank/DDBJ whole genome shotgun (WGS) entry which is preliminary data.</text>
</comment>
<dbReference type="AlphaFoldDB" id="A0A699RI69"/>
<name>A0A699RI69_TANCI</name>
<feature type="non-terminal residue" evidence="1">
    <location>
        <position position="1"/>
    </location>
</feature>
<dbReference type="EMBL" id="BKCJ011099995">
    <property type="protein sequence ID" value="GFC85446.1"/>
    <property type="molecule type" value="Genomic_DNA"/>
</dbReference>
<proteinExistence type="predicted"/>
<protein>
    <submittedName>
        <fullName evidence="1">Uncharacterized protein</fullName>
    </submittedName>
</protein>
<sequence length="94" mass="9845">KQQQGPVAHPIGSLGIDALHHALEIGQGKRGGLLLLNAFLAADAFEQGLELPVVGGRRQASQLVGLAHGGTVALDGGHLFAGFGQRRDKGRHRR</sequence>
<accession>A0A699RI69</accession>
<reference evidence="1" key="1">
    <citation type="journal article" date="2019" name="Sci. Rep.">
        <title>Draft genome of Tanacetum cinerariifolium, the natural source of mosquito coil.</title>
        <authorList>
            <person name="Yamashiro T."/>
            <person name="Shiraishi A."/>
            <person name="Satake H."/>
            <person name="Nakayama K."/>
        </authorList>
    </citation>
    <scope>NUCLEOTIDE SEQUENCE</scope>
</reference>
<evidence type="ECO:0000313" key="1">
    <source>
        <dbReference type="EMBL" id="GFC85446.1"/>
    </source>
</evidence>
<feature type="non-terminal residue" evidence="1">
    <location>
        <position position="94"/>
    </location>
</feature>
<organism evidence="1">
    <name type="scientific">Tanacetum cinerariifolium</name>
    <name type="common">Dalmatian daisy</name>
    <name type="synonym">Chrysanthemum cinerariifolium</name>
    <dbReference type="NCBI Taxonomy" id="118510"/>
    <lineage>
        <taxon>Eukaryota</taxon>
        <taxon>Viridiplantae</taxon>
        <taxon>Streptophyta</taxon>
        <taxon>Embryophyta</taxon>
        <taxon>Tracheophyta</taxon>
        <taxon>Spermatophyta</taxon>
        <taxon>Magnoliopsida</taxon>
        <taxon>eudicotyledons</taxon>
        <taxon>Gunneridae</taxon>
        <taxon>Pentapetalae</taxon>
        <taxon>asterids</taxon>
        <taxon>campanulids</taxon>
        <taxon>Asterales</taxon>
        <taxon>Asteraceae</taxon>
        <taxon>Asteroideae</taxon>
        <taxon>Anthemideae</taxon>
        <taxon>Anthemidinae</taxon>
        <taxon>Tanacetum</taxon>
    </lineage>
</organism>